<evidence type="ECO:0000256" key="2">
    <source>
        <dbReference type="SAM" id="SignalP"/>
    </source>
</evidence>
<organism evidence="3 4">
    <name type="scientific">Ideonella azotifigens</name>
    <dbReference type="NCBI Taxonomy" id="513160"/>
    <lineage>
        <taxon>Bacteria</taxon>
        <taxon>Pseudomonadati</taxon>
        <taxon>Pseudomonadota</taxon>
        <taxon>Betaproteobacteria</taxon>
        <taxon>Burkholderiales</taxon>
        <taxon>Sphaerotilaceae</taxon>
        <taxon>Ideonella</taxon>
    </lineage>
</organism>
<keyword evidence="4" id="KW-1185">Reference proteome</keyword>
<dbReference type="EMBL" id="BAAAEW010000033">
    <property type="protein sequence ID" value="GAA0761994.1"/>
    <property type="molecule type" value="Genomic_DNA"/>
</dbReference>
<comment type="caution">
    <text evidence="3">The sequence shown here is derived from an EMBL/GenBank/DDBJ whole genome shotgun (WGS) entry which is preliminary data.</text>
</comment>
<gene>
    <name evidence="3" type="ORF">GCM10009107_45970</name>
</gene>
<keyword evidence="2" id="KW-0732">Signal</keyword>
<evidence type="ECO:0000313" key="3">
    <source>
        <dbReference type="EMBL" id="GAA0761994.1"/>
    </source>
</evidence>
<dbReference type="Proteomes" id="UP001500279">
    <property type="component" value="Unassembled WGS sequence"/>
</dbReference>
<proteinExistence type="predicted"/>
<protein>
    <recommendedName>
        <fullName evidence="5">Chromosome partition protein Smc</fullName>
    </recommendedName>
</protein>
<dbReference type="RefSeq" id="WP_141287218.1">
    <property type="nucleotide sequence ID" value="NZ_BAAAEW010000033.1"/>
</dbReference>
<feature type="signal peptide" evidence="2">
    <location>
        <begin position="1"/>
        <end position="26"/>
    </location>
</feature>
<name>A0ABN1KC19_9BURK</name>
<feature type="coiled-coil region" evidence="1">
    <location>
        <begin position="69"/>
        <end position="128"/>
    </location>
</feature>
<evidence type="ECO:0000256" key="1">
    <source>
        <dbReference type="SAM" id="Coils"/>
    </source>
</evidence>
<evidence type="ECO:0008006" key="5">
    <source>
        <dbReference type="Google" id="ProtNLM"/>
    </source>
</evidence>
<feature type="chain" id="PRO_5045673012" description="Chromosome partition protein Smc" evidence="2">
    <location>
        <begin position="27"/>
        <end position="230"/>
    </location>
</feature>
<reference evidence="3 4" key="1">
    <citation type="journal article" date="2019" name="Int. J. Syst. Evol. Microbiol.">
        <title>The Global Catalogue of Microorganisms (GCM) 10K type strain sequencing project: providing services to taxonomists for standard genome sequencing and annotation.</title>
        <authorList>
            <consortium name="The Broad Institute Genomics Platform"/>
            <consortium name="The Broad Institute Genome Sequencing Center for Infectious Disease"/>
            <person name="Wu L."/>
            <person name="Ma J."/>
        </authorList>
    </citation>
    <scope>NUCLEOTIDE SEQUENCE [LARGE SCALE GENOMIC DNA]</scope>
    <source>
        <strain evidence="3 4">JCM 15503</strain>
    </source>
</reference>
<accession>A0ABN1KC19</accession>
<evidence type="ECO:0000313" key="4">
    <source>
        <dbReference type="Proteomes" id="UP001500279"/>
    </source>
</evidence>
<sequence length="230" mass="25411">MHSFQKHSLAGAAGLLLALVASLAAAQDKLQSLGNANAKASVMSREELRACFKEQDSIKAASIDLGTKRTALDAERKQLETENEAMKQQRDALAARVNQNAADMNARVAAHSAKVEAFNQKMDALNAAAKKGENIDRRQQVLEREGKEIQKTSDELNEAGKVFQASVDEDKNKLDSQFQQFQVKTDQWNTRNHDMDVAAANYDADLSSWKTRCGGRNYRESDEKAIRAGK</sequence>
<keyword evidence="1" id="KW-0175">Coiled coil</keyword>